<proteinExistence type="predicted"/>
<evidence type="ECO:0000313" key="1">
    <source>
        <dbReference type="EMBL" id="TLU89365.1"/>
    </source>
</evidence>
<reference evidence="1 2" key="1">
    <citation type="submission" date="2019-05" db="EMBL/GenBank/DDBJ databases">
        <authorList>
            <person name="Qu J.-H."/>
        </authorList>
    </citation>
    <scope>NUCLEOTIDE SEQUENCE [LARGE SCALE GENOMIC DNA]</scope>
    <source>
        <strain evidence="1 2">Z12</strain>
    </source>
</reference>
<dbReference type="AlphaFoldDB" id="A0A5R9K6E8"/>
<gene>
    <name evidence="1" type="ORF">FEM55_21710</name>
</gene>
<sequence length="246" mass="28627">MPETLLLVKTPFEKSLAQRINYACSILEIVSASQIYVPKREMDATDGLQKSLEAYSRVNTHYFNVFEKYFKAATERKSLIKGAGQSVKRTAQLINRCMISDLTIDHARRKQISALYRRIYAQNRLNAPYDFSRPSHNQDIQDYFHSNQVILDVFKEMVAQLDTYIFSGQKQQFSLPHCYLLISEMEMFNAEISLLTGKLNVLNTERLEIFDRIAERCEAICNRSRFIFGASSPTFKLIKRRRLSVR</sequence>
<evidence type="ECO:0000313" key="2">
    <source>
        <dbReference type="Proteomes" id="UP000309788"/>
    </source>
</evidence>
<name>A0A5R9K6E8_9BACT</name>
<keyword evidence="2" id="KW-1185">Reference proteome</keyword>
<dbReference type="RefSeq" id="WP_082218086.1">
    <property type="nucleotide sequence ID" value="NZ_VCEI01000030.1"/>
</dbReference>
<comment type="caution">
    <text evidence="1">The sequence shown here is derived from an EMBL/GenBank/DDBJ whole genome shotgun (WGS) entry which is preliminary data.</text>
</comment>
<dbReference type="Proteomes" id="UP000309788">
    <property type="component" value="Unassembled WGS sequence"/>
</dbReference>
<protein>
    <submittedName>
        <fullName evidence="1">Uncharacterized protein</fullName>
    </submittedName>
</protein>
<dbReference type="EMBL" id="VCEI01000030">
    <property type="protein sequence ID" value="TLU89365.1"/>
    <property type="molecule type" value="Genomic_DNA"/>
</dbReference>
<accession>A0A5R9K6E8</accession>
<organism evidence="1 2">
    <name type="scientific">Dyadobacter sediminis</name>
    <dbReference type="NCBI Taxonomy" id="1493691"/>
    <lineage>
        <taxon>Bacteria</taxon>
        <taxon>Pseudomonadati</taxon>
        <taxon>Bacteroidota</taxon>
        <taxon>Cytophagia</taxon>
        <taxon>Cytophagales</taxon>
        <taxon>Spirosomataceae</taxon>
        <taxon>Dyadobacter</taxon>
    </lineage>
</organism>